<dbReference type="RefSeq" id="WP_141971667.1">
    <property type="nucleotide sequence ID" value="NZ_VFPO01000001.1"/>
</dbReference>
<evidence type="ECO:0000313" key="3">
    <source>
        <dbReference type="Proteomes" id="UP000316706"/>
    </source>
</evidence>
<reference evidence="2 3" key="1">
    <citation type="submission" date="2019-06" db="EMBL/GenBank/DDBJ databases">
        <title>Sequencing the genomes of 1000 actinobacteria strains.</title>
        <authorList>
            <person name="Klenk H.-P."/>
        </authorList>
    </citation>
    <scope>NUCLEOTIDE SEQUENCE [LARGE SCALE GENOMIC DNA]</scope>
    <source>
        <strain evidence="2 3">DSM 45043</strain>
    </source>
</reference>
<protein>
    <submittedName>
        <fullName evidence="2">Uncharacterized protein DUF397</fullName>
    </submittedName>
</protein>
<evidence type="ECO:0000259" key="1">
    <source>
        <dbReference type="Pfam" id="PF04149"/>
    </source>
</evidence>
<keyword evidence="3" id="KW-1185">Reference proteome</keyword>
<gene>
    <name evidence="2" type="ORF">FHX41_4390</name>
</gene>
<proteinExistence type="predicted"/>
<evidence type="ECO:0000313" key="2">
    <source>
        <dbReference type="EMBL" id="TQM70655.1"/>
    </source>
</evidence>
<dbReference type="OrthoDB" id="4299240at2"/>
<name>A0A543IJB9_9ACTN</name>
<dbReference type="Pfam" id="PF04149">
    <property type="entry name" value="DUF397"/>
    <property type="match status" value="1"/>
</dbReference>
<dbReference type="EMBL" id="VFPO01000001">
    <property type="protein sequence ID" value="TQM70655.1"/>
    <property type="molecule type" value="Genomic_DNA"/>
</dbReference>
<dbReference type="InterPro" id="IPR007278">
    <property type="entry name" value="DUF397"/>
</dbReference>
<sequence length="64" mass="7243">MSTRELRWRKSSYSEADGNCLEVAHSASGTIGVRDSKQGDASPILHFSPREWFAFTQTVRSLKR</sequence>
<feature type="domain" description="DUF397" evidence="1">
    <location>
        <begin position="6"/>
        <end position="60"/>
    </location>
</feature>
<accession>A0A543IJB9</accession>
<comment type="caution">
    <text evidence="2">The sequence shown here is derived from an EMBL/GenBank/DDBJ whole genome shotgun (WGS) entry which is preliminary data.</text>
</comment>
<organism evidence="2 3">
    <name type="scientific">Actinomadura hallensis</name>
    <dbReference type="NCBI Taxonomy" id="337895"/>
    <lineage>
        <taxon>Bacteria</taxon>
        <taxon>Bacillati</taxon>
        <taxon>Actinomycetota</taxon>
        <taxon>Actinomycetes</taxon>
        <taxon>Streptosporangiales</taxon>
        <taxon>Thermomonosporaceae</taxon>
        <taxon>Actinomadura</taxon>
    </lineage>
</organism>
<dbReference type="Proteomes" id="UP000316706">
    <property type="component" value="Unassembled WGS sequence"/>
</dbReference>
<dbReference type="AlphaFoldDB" id="A0A543IJB9"/>